<name>A0ABN8GSY7_9BACL</name>
<comment type="caution">
    <text evidence="2">The sequence shown here is derived from an EMBL/GenBank/DDBJ whole genome shotgun (WGS) entry which is preliminary data.</text>
</comment>
<evidence type="ECO:0000256" key="1">
    <source>
        <dbReference type="SAM" id="SignalP"/>
    </source>
</evidence>
<dbReference type="Proteomes" id="UP000838686">
    <property type="component" value="Unassembled WGS sequence"/>
</dbReference>
<dbReference type="EMBL" id="CAKMMF010000028">
    <property type="protein sequence ID" value="CAH1217389.1"/>
    <property type="molecule type" value="Genomic_DNA"/>
</dbReference>
<evidence type="ECO:0000313" key="3">
    <source>
        <dbReference type="Proteomes" id="UP000838686"/>
    </source>
</evidence>
<keyword evidence="1" id="KW-0732">Signal</keyword>
<keyword evidence="3" id="KW-1185">Reference proteome</keyword>
<feature type="signal peptide" evidence="1">
    <location>
        <begin position="1"/>
        <end position="31"/>
    </location>
</feature>
<accession>A0ABN8GSY7</accession>
<feature type="chain" id="PRO_5046099054" evidence="1">
    <location>
        <begin position="32"/>
        <end position="224"/>
    </location>
</feature>
<organism evidence="2 3">
    <name type="scientific">Paenibacillus plantiphilus</name>
    <dbReference type="NCBI Taxonomy" id="2905650"/>
    <lineage>
        <taxon>Bacteria</taxon>
        <taxon>Bacillati</taxon>
        <taxon>Bacillota</taxon>
        <taxon>Bacilli</taxon>
        <taxon>Bacillales</taxon>
        <taxon>Paenibacillaceae</taxon>
        <taxon>Paenibacillus</taxon>
    </lineage>
</organism>
<proteinExistence type="predicted"/>
<sequence length="224" mass="24241">MKNMIGKSVKLAIGMSLVASLLVAGVSSANSANGEKPKKQEWTKLEAEGKFSALQIGNRVYVFDNENQIFTTKGAGQLGPLQSLFVLGKGTPHEIPFVVVKNSKKGLMVFSDLWPKFDDGTYAADTTTAYDAGRIFYEAKTNIVSKTAHHTAVQKNGEVILNTANDFDDLKKGYHESFRAKGTLRGLIVYDCCGYLVVENSAGVLEVYHAGETGAEKIGEITLP</sequence>
<gene>
    <name evidence="2" type="ORF">PAECIP111893_04269</name>
</gene>
<dbReference type="RefSeq" id="WP_236344663.1">
    <property type="nucleotide sequence ID" value="NZ_CAKMMF010000028.1"/>
</dbReference>
<protein>
    <submittedName>
        <fullName evidence="2">Uncharacterized protein</fullName>
    </submittedName>
</protein>
<evidence type="ECO:0000313" key="2">
    <source>
        <dbReference type="EMBL" id="CAH1217389.1"/>
    </source>
</evidence>
<reference evidence="2" key="1">
    <citation type="submission" date="2022-01" db="EMBL/GenBank/DDBJ databases">
        <authorList>
            <person name="Criscuolo A."/>
        </authorList>
    </citation>
    <scope>NUCLEOTIDE SEQUENCE</scope>
    <source>
        <strain evidence="2">CIP111893</strain>
    </source>
</reference>